<name>A0ABY6FRH1_9MICC</name>
<dbReference type="EMBL" id="CP106856">
    <property type="protein sequence ID" value="UYB35796.1"/>
    <property type="molecule type" value="Genomic_DNA"/>
</dbReference>
<keyword evidence="2" id="KW-1133">Transmembrane helix</keyword>
<dbReference type="Proteomes" id="UP001063368">
    <property type="component" value="Chromosome"/>
</dbReference>
<keyword evidence="2" id="KW-0812">Transmembrane</keyword>
<organism evidence="3 4">
    <name type="scientific">Arthrobacter koreensis</name>
    <dbReference type="NCBI Taxonomy" id="199136"/>
    <lineage>
        <taxon>Bacteria</taxon>
        <taxon>Bacillati</taxon>
        <taxon>Actinomycetota</taxon>
        <taxon>Actinomycetes</taxon>
        <taxon>Micrococcales</taxon>
        <taxon>Micrococcaceae</taxon>
        <taxon>Arthrobacter</taxon>
    </lineage>
</organism>
<feature type="transmembrane region" description="Helical" evidence="2">
    <location>
        <begin position="57"/>
        <end position="77"/>
    </location>
</feature>
<evidence type="ECO:0000256" key="2">
    <source>
        <dbReference type="SAM" id="Phobius"/>
    </source>
</evidence>
<evidence type="ECO:0000313" key="3">
    <source>
        <dbReference type="EMBL" id="UYB35796.1"/>
    </source>
</evidence>
<gene>
    <name evidence="3" type="ORF">N9A08_14445</name>
</gene>
<evidence type="ECO:0000313" key="4">
    <source>
        <dbReference type="Proteomes" id="UP001063368"/>
    </source>
</evidence>
<protein>
    <submittedName>
        <fullName evidence="3">Uncharacterized protein</fullName>
    </submittedName>
</protein>
<feature type="compositionally biased region" description="Basic and acidic residues" evidence="1">
    <location>
        <begin position="97"/>
        <end position="113"/>
    </location>
</feature>
<dbReference type="RefSeq" id="WP_263127701.1">
    <property type="nucleotide sequence ID" value="NZ_CP106856.1"/>
</dbReference>
<keyword evidence="4" id="KW-1185">Reference proteome</keyword>
<sequence length="261" mass="26771">MLRDEETDVLLKSLDAAAPAGTGPERRTTDLERILAADRAGEESRTIPVRTRRNRRLVLGCAAAAAALAILAVPVLGGGDPAYASWTQTPSALGPEGSEKAGNDCRSSDRNTARESAGARVAIAERRGEWTTVVLSGPGGFSSMCVTDGSLFGGSFGYSGKTPGGAGPAARGLLPTAMGMGSTSAGELSMVVGAAGADVSAVSYASQTQGEVSGSVANGYFVLWFPGDELKDYPDAGIPLELTYKDGTRAQVRVSLDWANP</sequence>
<feature type="region of interest" description="Disordered" evidence="1">
    <location>
        <begin position="87"/>
        <end position="117"/>
    </location>
</feature>
<keyword evidence="2" id="KW-0472">Membrane</keyword>
<accession>A0ABY6FRH1</accession>
<reference evidence="3" key="1">
    <citation type="submission" date="2022-09" db="EMBL/GenBank/DDBJ databases">
        <authorList>
            <person name="Li D."/>
            <person name="Cheng J."/>
            <person name="Li Y."/>
        </authorList>
    </citation>
    <scope>NUCLEOTIDE SEQUENCE</scope>
    <source>
        <strain evidence="3">DL</strain>
    </source>
</reference>
<proteinExistence type="predicted"/>
<evidence type="ECO:0000256" key="1">
    <source>
        <dbReference type="SAM" id="MobiDB-lite"/>
    </source>
</evidence>